<evidence type="ECO:0000313" key="4">
    <source>
        <dbReference type="Proteomes" id="UP000663850"/>
    </source>
</evidence>
<feature type="domain" description="Protein kinase" evidence="2">
    <location>
        <begin position="396"/>
        <end position="660"/>
    </location>
</feature>
<dbReference type="InterPro" id="IPR051681">
    <property type="entry name" value="Ser/Thr_Kinases-Pseudokinases"/>
</dbReference>
<dbReference type="EMBL" id="CAJMWZ010001554">
    <property type="protein sequence ID" value="CAE6438087.1"/>
    <property type="molecule type" value="Genomic_DNA"/>
</dbReference>
<dbReference type="InterPro" id="IPR000719">
    <property type="entry name" value="Prot_kinase_dom"/>
</dbReference>
<feature type="region of interest" description="Disordered" evidence="1">
    <location>
        <begin position="160"/>
        <end position="183"/>
    </location>
</feature>
<sequence length="667" mass="72522">MESAQKYYYAPNPRSLANGFKNWKHKNFTRTPGGSSSPLVSPRSPQELVDQALIPGVPRKLKRPDPGFRPQVPPDSWSGFEAKYEQALWPGASLAPETHSTSPFLFEVPSGITTHSRRFASIIELPVIKEEPLLEDSALSTSLHLQTEPDSAQYANPALISESTSPSAPPAVEESRLGAPSRPSLRLEIPTTIYIDRHLFAPINPLHHPLPSNSSPGHSNKPDVIGPPDSMITQGSTPDFRIAAHKFKRPPIPRGPRANNRTIAPVPSANPSPLPPAPASDVDWRAIGAFSDSSFGALKPRTKVSSPPSQLESRPALPLPEPQASPSSQIGTAPPPSTSVSSRPMIFHQAGIPPRFKKDKRERPPLISRSMTVQEVVVRLVAHGCHDLSNSVKLSTFGEHPVSHGGFSDVYCGNLRDGSRVAIKSLRISLESLNQNPTHLKHAARELHTWSKCRHPNVIPLLGLALFRGRIGMVSPWMGQGTLPYYLKRIPDANRHSLCVQICEGLAYLHRIGIVHADLKGANVLVSDEGNAVLTDFGNSLLADQTMKFTQTTSSASMTVRWSAAELIAGTSPATKASDVYALGMTVLETISGMISYHGKQDVTIMLLVTVKKQPPERPECIPNGCKNGERLWELLLGCWAYEPGERPSAEQVTATLRTITREGSTS</sequence>
<dbReference type="SMART" id="SM00220">
    <property type="entry name" value="S_TKc"/>
    <property type="match status" value="1"/>
</dbReference>
<comment type="caution">
    <text evidence="3">The sequence shown here is derived from an EMBL/GenBank/DDBJ whole genome shotgun (WGS) entry which is preliminary data.</text>
</comment>
<dbReference type="GO" id="GO:0004674">
    <property type="term" value="F:protein serine/threonine kinase activity"/>
    <property type="evidence" value="ECO:0007669"/>
    <property type="project" value="TreeGrafter"/>
</dbReference>
<feature type="compositionally biased region" description="Polar residues" evidence="1">
    <location>
        <begin position="303"/>
        <end position="312"/>
    </location>
</feature>
<name>A0A8H2XYE8_9AGAM</name>
<dbReference type="PROSITE" id="PS50011">
    <property type="entry name" value="PROTEIN_KINASE_DOM"/>
    <property type="match status" value="1"/>
</dbReference>
<dbReference type="Pfam" id="PF07714">
    <property type="entry name" value="PK_Tyr_Ser-Thr"/>
    <property type="match status" value="1"/>
</dbReference>
<proteinExistence type="predicted"/>
<evidence type="ECO:0000256" key="1">
    <source>
        <dbReference type="SAM" id="MobiDB-lite"/>
    </source>
</evidence>
<dbReference type="PANTHER" id="PTHR44329:SF214">
    <property type="entry name" value="PROTEIN KINASE DOMAIN-CONTAINING PROTEIN"/>
    <property type="match status" value="1"/>
</dbReference>
<organism evidence="3 4">
    <name type="scientific">Rhizoctonia solani</name>
    <dbReference type="NCBI Taxonomy" id="456999"/>
    <lineage>
        <taxon>Eukaryota</taxon>
        <taxon>Fungi</taxon>
        <taxon>Dikarya</taxon>
        <taxon>Basidiomycota</taxon>
        <taxon>Agaricomycotina</taxon>
        <taxon>Agaricomycetes</taxon>
        <taxon>Cantharellales</taxon>
        <taxon>Ceratobasidiaceae</taxon>
        <taxon>Rhizoctonia</taxon>
    </lineage>
</organism>
<dbReference type="GO" id="GO:0005524">
    <property type="term" value="F:ATP binding"/>
    <property type="evidence" value="ECO:0007669"/>
    <property type="project" value="InterPro"/>
</dbReference>
<dbReference type="InterPro" id="IPR008271">
    <property type="entry name" value="Ser/Thr_kinase_AS"/>
</dbReference>
<feature type="region of interest" description="Disordered" evidence="1">
    <location>
        <begin position="206"/>
        <end position="280"/>
    </location>
</feature>
<dbReference type="Gene3D" id="1.10.510.10">
    <property type="entry name" value="Transferase(Phosphotransferase) domain 1"/>
    <property type="match status" value="1"/>
</dbReference>
<reference evidence="3" key="1">
    <citation type="submission" date="2021-01" db="EMBL/GenBank/DDBJ databases">
        <authorList>
            <person name="Kaushik A."/>
        </authorList>
    </citation>
    <scope>NUCLEOTIDE SEQUENCE</scope>
    <source>
        <strain evidence="3">Type strain: AG8-Rh-89/</strain>
    </source>
</reference>
<accession>A0A8H2XYE8</accession>
<dbReference type="InterPro" id="IPR001245">
    <property type="entry name" value="Ser-Thr/Tyr_kinase_cat_dom"/>
</dbReference>
<feature type="compositionally biased region" description="Pro residues" evidence="1">
    <location>
        <begin position="268"/>
        <end position="278"/>
    </location>
</feature>
<feature type="region of interest" description="Disordered" evidence="1">
    <location>
        <begin position="26"/>
        <end position="45"/>
    </location>
</feature>
<dbReference type="PANTHER" id="PTHR44329">
    <property type="entry name" value="SERINE/THREONINE-PROTEIN KINASE TNNI3K-RELATED"/>
    <property type="match status" value="1"/>
</dbReference>
<feature type="region of interest" description="Disordered" evidence="1">
    <location>
        <begin position="295"/>
        <end position="343"/>
    </location>
</feature>
<dbReference type="Proteomes" id="UP000663850">
    <property type="component" value="Unassembled WGS sequence"/>
</dbReference>
<feature type="compositionally biased region" description="Polar residues" evidence="1">
    <location>
        <begin position="29"/>
        <end position="39"/>
    </location>
</feature>
<dbReference type="SUPFAM" id="SSF56112">
    <property type="entry name" value="Protein kinase-like (PK-like)"/>
    <property type="match status" value="1"/>
</dbReference>
<protein>
    <recommendedName>
        <fullName evidence="2">Protein kinase domain-containing protein</fullName>
    </recommendedName>
</protein>
<evidence type="ECO:0000313" key="3">
    <source>
        <dbReference type="EMBL" id="CAE6438087.1"/>
    </source>
</evidence>
<gene>
    <name evidence="3" type="ORF">RDB_LOCUS25963</name>
</gene>
<dbReference type="AlphaFoldDB" id="A0A8H2XYE8"/>
<dbReference type="PROSITE" id="PS00108">
    <property type="entry name" value="PROTEIN_KINASE_ST"/>
    <property type="match status" value="1"/>
</dbReference>
<feature type="region of interest" description="Disordered" evidence="1">
    <location>
        <begin position="57"/>
        <end position="76"/>
    </location>
</feature>
<evidence type="ECO:0000259" key="2">
    <source>
        <dbReference type="PROSITE" id="PS50011"/>
    </source>
</evidence>
<dbReference type="InterPro" id="IPR011009">
    <property type="entry name" value="Kinase-like_dom_sf"/>
</dbReference>
<feature type="compositionally biased region" description="Low complexity" evidence="1">
    <location>
        <begin position="206"/>
        <end position="219"/>
    </location>
</feature>